<dbReference type="PROSITE" id="PS50089">
    <property type="entry name" value="ZF_RING_2"/>
    <property type="match status" value="1"/>
</dbReference>
<evidence type="ECO:0000259" key="3">
    <source>
        <dbReference type="PROSITE" id="PS50089"/>
    </source>
</evidence>
<keyword evidence="5" id="KW-1185">Reference proteome</keyword>
<reference evidence="4 5" key="1">
    <citation type="journal article" date="2019" name="Sci. Rep.">
        <title>A high-quality genome of Eragrostis curvula grass provides insights into Poaceae evolution and supports new strategies to enhance forage quality.</title>
        <authorList>
            <person name="Carballo J."/>
            <person name="Santos B.A.C.M."/>
            <person name="Zappacosta D."/>
            <person name="Garbus I."/>
            <person name="Selva J.P."/>
            <person name="Gallo C.A."/>
            <person name="Diaz A."/>
            <person name="Albertini E."/>
            <person name="Caccamo M."/>
            <person name="Echenique V."/>
        </authorList>
    </citation>
    <scope>NUCLEOTIDE SEQUENCE [LARGE SCALE GENOMIC DNA]</scope>
    <source>
        <strain evidence="5">cv. Victoria</strain>
        <tissue evidence="4">Leaf</tissue>
    </source>
</reference>
<evidence type="ECO:0000313" key="4">
    <source>
        <dbReference type="EMBL" id="TVU26929.1"/>
    </source>
</evidence>
<dbReference type="InterPro" id="IPR013083">
    <property type="entry name" value="Znf_RING/FYVE/PHD"/>
</dbReference>
<sequence length="192" mass="20627">MDAEARRSDPESAASVEPFPTAISEPQADAVPQPSATDDGQLAWSGARGEVLDWSDAAHLLDNGPPPGFAAEAYPDGGFGGVPASAAAIAGLEWQEYGVDEPWKNKRRHVGADLMVMPCAHRFHEACLAKWLSLSRLCPCCRHALPSEEDEKAKQGNQGLECRATGRSNRARQANVRLFGPEWDSGGEDDCE</sequence>
<feature type="domain" description="RING-type" evidence="3">
    <location>
        <begin position="115"/>
        <end position="142"/>
    </location>
</feature>
<accession>A0A5J9USW2</accession>
<feature type="non-terminal residue" evidence="4">
    <location>
        <position position="1"/>
    </location>
</feature>
<comment type="caution">
    <text evidence="4">The sequence shown here is derived from an EMBL/GenBank/DDBJ whole genome shotgun (WGS) entry which is preliminary data.</text>
</comment>
<evidence type="ECO:0000313" key="5">
    <source>
        <dbReference type="Proteomes" id="UP000324897"/>
    </source>
</evidence>
<dbReference type="OrthoDB" id="21204at2759"/>
<dbReference type="Gene3D" id="3.30.40.10">
    <property type="entry name" value="Zinc/RING finger domain, C3HC4 (zinc finger)"/>
    <property type="match status" value="1"/>
</dbReference>
<dbReference type="InterPro" id="IPR001841">
    <property type="entry name" value="Znf_RING"/>
</dbReference>
<gene>
    <name evidence="4" type="ORF">EJB05_29502</name>
</gene>
<dbReference type="Proteomes" id="UP000324897">
    <property type="component" value="Chromosome 2"/>
</dbReference>
<keyword evidence="1" id="KW-0479">Metal-binding</keyword>
<feature type="region of interest" description="Disordered" evidence="2">
    <location>
        <begin position="1"/>
        <end position="41"/>
    </location>
</feature>
<dbReference type="Gramene" id="TVU26929">
    <property type="protein sequence ID" value="TVU26929"/>
    <property type="gene ID" value="EJB05_29502"/>
</dbReference>
<name>A0A5J9USW2_9POAL</name>
<evidence type="ECO:0000256" key="1">
    <source>
        <dbReference type="PROSITE-ProRule" id="PRU00175"/>
    </source>
</evidence>
<dbReference type="EMBL" id="RWGY01000013">
    <property type="protein sequence ID" value="TVU26929.1"/>
    <property type="molecule type" value="Genomic_DNA"/>
</dbReference>
<feature type="region of interest" description="Disordered" evidence="2">
    <location>
        <begin position="149"/>
        <end position="192"/>
    </location>
</feature>
<dbReference type="Pfam" id="PF13639">
    <property type="entry name" value="zf-RING_2"/>
    <property type="match status" value="1"/>
</dbReference>
<feature type="compositionally biased region" description="Basic and acidic residues" evidence="2">
    <location>
        <begin position="1"/>
        <end position="10"/>
    </location>
</feature>
<dbReference type="AlphaFoldDB" id="A0A5J9USW2"/>
<proteinExistence type="predicted"/>
<keyword evidence="1" id="KW-0863">Zinc-finger</keyword>
<dbReference type="SUPFAM" id="SSF57850">
    <property type="entry name" value="RING/U-box"/>
    <property type="match status" value="1"/>
</dbReference>
<evidence type="ECO:0000256" key="2">
    <source>
        <dbReference type="SAM" id="MobiDB-lite"/>
    </source>
</evidence>
<dbReference type="GO" id="GO:0008270">
    <property type="term" value="F:zinc ion binding"/>
    <property type="evidence" value="ECO:0007669"/>
    <property type="project" value="UniProtKB-KW"/>
</dbReference>
<keyword evidence="1" id="KW-0862">Zinc</keyword>
<organism evidence="4 5">
    <name type="scientific">Eragrostis curvula</name>
    <name type="common">weeping love grass</name>
    <dbReference type="NCBI Taxonomy" id="38414"/>
    <lineage>
        <taxon>Eukaryota</taxon>
        <taxon>Viridiplantae</taxon>
        <taxon>Streptophyta</taxon>
        <taxon>Embryophyta</taxon>
        <taxon>Tracheophyta</taxon>
        <taxon>Spermatophyta</taxon>
        <taxon>Magnoliopsida</taxon>
        <taxon>Liliopsida</taxon>
        <taxon>Poales</taxon>
        <taxon>Poaceae</taxon>
        <taxon>PACMAD clade</taxon>
        <taxon>Chloridoideae</taxon>
        <taxon>Eragrostideae</taxon>
        <taxon>Eragrostidinae</taxon>
        <taxon>Eragrostis</taxon>
    </lineage>
</organism>
<protein>
    <recommendedName>
        <fullName evidence="3">RING-type domain-containing protein</fullName>
    </recommendedName>
</protein>